<protein>
    <submittedName>
        <fullName evidence="1">Uncharacterized protein</fullName>
    </submittedName>
</protein>
<dbReference type="SUPFAM" id="SSF52833">
    <property type="entry name" value="Thioredoxin-like"/>
    <property type="match status" value="1"/>
</dbReference>
<dbReference type="Proteomes" id="UP000320300">
    <property type="component" value="Unassembled WGS sequence"/>
</dbReference>
<gene>
    <name evidence="1" type="ORF">SAMN06265348_11721</name>
</gene>
<name>A0A521FR36_9SPHI</name>
<dbReference type="EMBL" id="FXTN01000017">
    <property type="protein sequence ID" value="SMO98586.1"/>
    <property type="molecule type" value="Genomic_DNA"/>
</dbReference>
<organism evidence="1 2">
    <name type="scientific">Pedobacter westerhofensis</name>
    <dbReference type="NCBI Taxonomy" id="425512"/>
    <lineage>
        <taxon>Bacteria</taxon>
        <taxon>Pseudomonadati</taxon>
        <taxon>Bacteroidota</taxon>
        <taxon>Sphingobacteriia</taxon>
        <taxon>Sphingobacteriales</taxon>
        <taxon>Sphingobacteriaceae</taxon>
        <taxon>Pedobacter</taxon>
    </lineage>
</organism>
<reference evidence="1 2" key="1">
    <citation type="submission" date="2017-05" db="EMBL/GenBank/DDBJ databases">
        <authorList>
            <person name="Varghese N."/>
            <person name="Submissions S."/>
        </authorList>
    </citation>
    <scope>NUCLEOTIDE SEQUENCE [LARGE SCALE GENOMIC DNA]</scope>
    <source>
        <strain evidence="1 2">DSM 19036</strain>
    </source>
</reference>
<dbReference type="InterPro" id="IPR036249">
    <property type="entry name" value="Thioredoxin-like_sf"/>
</dbReference>
<sequence>MDTMDAETKANKVIDSYKMPSIPAKFVIDEKGNIRFKLIGFNGSKEAAVDEIDMMIDMIRAENENTSKI</sequence>
<accession>A0A521FR36</accession>
<keyword evidence="2" id="KW-1185">Reference proteome</keyword>
<proteinExistence type="predicted"/>
<dbReference type="AlphaFoldDB" id="A0A521FR36"/>
<dbReference type="Gene3D" id="3.40.30.10">
    <property type="entry name" value="Glutaredoxin"/>
    <property type="match status" value="1"/>
</dbReference>
<evidence type="ECO:0000313" key="1">
    <source>
        <dbReference type="EMBL" id="SMO98586.1"/>
    </source>
</evidence>
<evidence type="ECO:0000313" key="2">
    <source>
        <dbReference type="Proteomes" id="UP000320300"/>
    </source>
</evidence>